<keyword evidence="1" id="KW-0812">Transmembrane</keyword>
<keyword evidence="1" id="KW-1133">Transmembrane helix</keyword>
<evidence type="ECO:0000313" key="3">
    <source>
        <dbReference type="RefSeq" id="XP_055891840.1"/>
    </source>
</evidence>
<dbReference type="AlphaFoldDB" id="A0A9W3AX96"/>
<feature type="transmembrane region" description="Helical" evidence="1">
    <location>
        <begin position="220"/>
        <end position="238"/>
    </location>
</feature>
<protein>
    <submittedName>
        <fullName evidence="3">Uncharacterized protein LOC129927333</fullName>
    </submittedName>
</protein>
<keyword evidence="1" id="KW-0472">Membrane</keyword>
<keyword evidence="2" id="KW-1185">Reference proteome</keyword>
<dbReference type="RefSeq" id="XP_055891840.1">
    <property type="nucleotide sequence ID" value="XM_056035865.1"/>
</dbReference>
<sequence>MNRKNSCAKLLSKQLVDDIIIRSQNEEQMHLRETNIIHPNKRSVLKNDNLIGMLNSKANSRFGVQLATDVQDIGSFPDLNSSIPGSCDTCKDLPEIDALDAENHNTSSVKDKEMITLDDIPNKTRRSKSEDKFKNTFFKVFYFPLLFLTLGGFRIALEKKVSSKQKSVRKPQMCFQIKHVLLSYLPTLYRLIVGAIHISNLGRILAYCLTIVPKTSESGAARYLVASIGMLYGTVIFLSEQIVLRRHFPKFVECLASYESTFGFINDIGKRQRRLKCITFLVMACDMFTAAGWDALGSENSDNFVSFPFRDGHMRLPGKVLVHILFCAFVFLVCIPVYGVLMFYTAILDTLRAEFKSTTKVIAEVLGNSDEVTEAQFDHCR</sequence>
<dbReference type="GeneID" id="129927333"/>
<evidence type="ECO:0000313" key="2">
    <source>
        <dbReference type="Proteomes" id="UP001165740"/>
    </source>
</evidence>
<feature type="transmembrane region" description="Helical" evidence="1">
    <location>
        <begin position="277"/>
        <end position="296"/>
    </location>
</feature>
<name>A0A9W3AX96_BIOGL</name>
<organism evidence="2 3">
    <name type="scientific">Biomphalaria glabrata</name>
    <name type="common">Bloodfluke planorb</name>
    <name type="synonym">Freshwater snail</name>
    <dbReference type="NCBI Taxonomy" id="6526"/>
    <lineage>
        <taxon>Eukaryota</taxon>
        <taxon>Metazoa</taxon>
        <taxon>Spiralia</taxon>
        <taxon>Lophotrochozoa</taxon>
        <taxon>Mollusca</taxon>
        <taxon>Gastropoda</taxon>
        <taxon>Heterobranchia</taxon>
        <taxon>Euthyneura</taxon>
        <taxon>Panpulmonata</taxon>
        <taxon>Hygrophila</taxon>
        <taxon>Lymnaeoidea</taxon>
        <taxon>Planorbidae</taxon>
        <taxon>Biomphalaria</taxon>
    </lineage>
</organism>
<evidence type="ECO:0000256" key="1">
    <source>
        <dbReference type="SAM" id="Phobius"/>
    </source>
</evidence>
<gene>
    <name evidence="3" type="primary">LOC129927333</name>
</gene>
<dbReference type="Proteomes" id="UP001165740">
    <property type="component" value="Chromosome 7"/>
</dbReference>
<proteinExistence type="predicted"/>
<feature type="transmembrane region" description="Helical" evidence="1">
    <location>
        <begin position="137"/>
        <end position="157"/>
    </location>
</feature>
<feature type="transmembrane region" description="Helical" evidence="1">
    <location>
        <begin position="320"/>
        <end position="347"/>
    </location>
</feature>
<accession>A0A9W3AX96</accession>
<reference evidence="3" key="1">
    <citation type="submission" date="2025-08" db="UniProtKB">
        <authorList>
            <consortium name="RefSeq"/>
        </authorList>
    </citation>
    <scope>IDENTIFICATION</scope>
</reference>
<dbReference type="OrthoDB" id="10315560at2759"/>